<dbReference type="Proteomes" id="UP000767291">
    <property type="component" value="Unassembled WGS sequence"/>
</dbReference>
<proteinExistence type="predicted"/>
<accession>A0ABS4E9F1</accession>
<organism evidence="2 3">
    <name type="scientific">Metaclostridioides mangenotii</name>
    <dbReference type="NCBI Taxonomy" id="1540"/>
    <lineage>
        <taxon>Bacteria</taxon>
        <taxon>Bacillati</taxon>
        <taxon>Bacillota</taxon>
        <taxon>Clostridia</taxon>
        <taxon>Peptostreptococcales</taxon>
        <taxon>Peptostreptococcaceae</taxon>
        <taxon>Metaclostridioides</taxon>
    </lineage>
</organism>
<reference evidence="2 3" key="1">
    <citation type="submission" date="2021-03" db="EMBL/GenBank/DDBJ databases">
        <title>Genomic Encyclopedia of Type Strains, Phase IV (KMG-IV): sequencing the most valuable type-strain genomes for metagenomic binning, comparative biology and taxonomic classification.</title>
        <authorList>
            <person name="Goeker M."/>
        </authorList>
    </citation>
    <scope>NUCLEOTIDE SEQUENCE [LARGE SCALE GENOMIC DNA]</scope>
    <source>
        <strain evidence="2 3">DSM 1289</strain>
    </source>
</reference>
<comment type="caution">
    <text evidence="2">The sequence shown here is derived from an EMBL/GenBank/DDBJ whole genome shotgun (WGS) entry which is preliminary data.</text>
</comment>
<evidence type="ECO:0000313" key="2">
    <source>
        <dbReference type="EMBL" id="MBP1854570.1"/>
    </source>
</evidence>
<gene>
    <name evidence="2" type="ORF">J2Z43_000960</name>
</gene>
<protein>
    <submittedName>
        <fullName evidence="2">Uncharacterized protein</fullName>
    </submittedName>
</protein>
<evidence type="ECO:0000313" key="3">
    <source>
        <dbReference type="Proteomes" id="UP000767291"/>
    </source>
</evidence>
<keyword evidence="1" id="KW-0812">Transmembrane</keyword>
<keyword evidence="1" id="KW-0472">Membrane</keyword>
<feature type="transmembrane region" description="Helical" evidence="1">
    <location>
        <begin position="6"/>
        <end position="26"/>
    </location>
</feature>
<sequence length="140" mass="16138">MTVVELVVTISVIILISTLCIPKGSVDNRAINLFSRQFCSDIRFVRRENMLGNYNTYIYYTKKERVEGYILRKDGEDIKTNLLPQDAKIDHSLSTIKFKIDGSPAEKGSTIEVYKKKYCRYITITPVSGRILLKEDKYES</sequence>
<keyword evidence="3" id="KW-1185">Reference proteome</keyword>
<dbReference type="RefSeq" id="WP_027701627.1">
    <property type="nucleotide sequence ID" value="NZ_BAAACS010000012.1"/>
</dbReference>
<keyword evidence="1" id="KW-1133">Transmembrane helix</keyword>
<evidence type="ECO:0000256" key="1">
    <source>
        <dbReference type="SAM" id="Phobius"/>
    </source>
</evidence>
<name>A0ABS4E9F1_9FIRM</name>
<dbReference type="EMBL" id="JAGGJX010000001">
    <property type="protein sequence ID" value="MBP1854570.1"/>
    <property type="molecule type" value="Genomic_DNA"/>
</dbReference>